<organism evidence="1 2">
    <name type="scientific">Blattamonas nauphoetae</name>
    <dbReference type="NCBI Taxonomy" id="2049346"/>
    <lineage>
        <taxon>Eukaryota</taxon>
        <taxon>Metamonada</taxon>
        <taxon>Preaxostyla</taxon>
        <taxon>Oxymonadida</taxon>
        <taxon>Blattamonas</taxon>
    </lineage>
</organism>
<accession>A0ABQ9X1Q8</accession>
<name>A0ABQ9X1Q8_9EUKA</name>
<dbReference type="Proteomes" id="UP001281761">
    <property type="component" value="Unassembled WGS sequence"/>
</dbReference>
<evidence type="ECO:0000313" key="1">
    <source>
        <dbReference type="EMBL" id="KAK2944862.1"/>
    </source>
</evidence>
<sequence>MLPRNSSRVDTIGNEAVENHPDSNCITVCSEFQSFMFWFDVSANTKDLPDLQPTNSVPFTVDILLETLNMWDGTTNIVTQSIWHQIPNVISGFCEASQSNINKILDDNIPINNRRALSQSLHSLSHSPSCDRNVKRRVDTLLPLIDGISDTNYLLVEKGFIESLKRRNQTLTDGINYIQTFETDLIDLSFFDLRK</sequence>
<evidence type="ECO:0000313" key="2">
    <source>
        <dbReference type="Proteomes" id="UP001281761"/>
    </source>
</evidence>
<proteinExistence type="predicted"/>
<dbReference type="EMBL" id="JARBJD010000281">
    <property type="protein sequence ID" value="KAK2944862.1"/>
    <property type="molecule type" value="Genomic_DNA"/>
</dbReference>
<comment type="caution">
    <text evidence="1">The sequence shown here is derived from an EMBL/GenBank/DDBJ whole genome shotgun (WGS) entry which is preliminary data.</text>
</comment>
<keyword evidence="2" id="KW-1185">Reference proteome</keyword>
<protein>
    <submittedName>
        <fullName evidence="1">Uncharacterized protein</fullName>
    </submittedName>
</protein>
<gene>
    <name evidence="1" type="ORF">BLNAU_20205</name>
</gene>
<reference evidence="1 2" key="1">
    <citation type="journal article" date="2022" name="bioRxiv">
        <title>Genomics of Preaxostyla Flagellates Illuminates Evolutionary Transitions and the Path Towards Mitochondrial Loss.</title>
        <authorList>
            <person name="Novak L.V.F."/>
            <person name="Treitli S.C."/>
            <person name="Pyrih J."/>
            <person name="Halakuc P."/>
            <person name="Pipaliya S.V."/>
            <person name="Vacek V."/>
            <person name="Brzon O."/>
            <person name="Soukal P."/>
            <person name="Eme L."/>
            <person name="Dacks J.B."/>
            <person name="Karnkowska A."/>
            <person name="Elias M."/>
            <person name="Hampl V."/>
        </authorList>
    </citation>
    <scope>NUCLEOTIDE SEQUENCE [LARGE SCALE GENOMIC DNA]</scope>
    <source>
        <strain evidence="1">NAU3</strain>
        <tissue evidence="1">Gut</tissue>
    </source>
</reference>